<keyword evidence="3" id="KW-1185">Reference proteome</keyword>
<organism evidence="3 4">
    <name type="scientific">Gossypium hirsutum</name>
    <name type="common">Upland cotton</name>
    <name type="synonym">Gossypium mexicanum</name>
    <dbReference type="NCBI Taxonomy" id="3635"/>
    <lineage>
        <taxon>Eukaryota</taxon>
        <taxon>Viridiplantae</taxon>
        <taxon>Streptophyta</taxon>
        <taxon>Embryophyta</taxon>
        <taxon>Tracheophyta</taxon>
        <taxon>Spermatophyta</taxon>
        <taxon>Magnoliopsida</taxon>
        <taxon>eudicotyledons</taxon>
        <taxon>Gunneridae</taxon>
        <taxon>Pentapetalae</taxon>
        <taxon>rosids</taxon>
        <taxon>malvids</taxon>
        <taxon>Malvales</taxon>
        <taxon>Malvaceae</taxon>
        <taxon>Malvoideae</taxon>
        <taxon>Gossypium</taxon>
    </lineage>
</organism>
<protein>
    <recommendedName>
        <fullName evidence="5">ATP-dependent zinc metalloprotease FtsH</fullName>
    </recommendedName>
</protein>
<gene>
    <name evidence="4" type="primary">LOC107902297</name>
</gene>
<evidence type="ECO:0000256" key="2">
    <source>
        <dbReference type="SAM" id="SignalP"/>
    </source>
</evidence>
<dbReference type="PaxDb" id="3635-A0A1U8J0X2"/>
<dbReference type="Proteomes" id="UP000818029">
    <property type="component" value="Chromosome D05"/>
</dbReference>
<sequence>MANFCPVTLDLGALLLQATTSILLHLQRYRNWCLDLLHRNVGEIGLSNGAELFRGVTRVTPTVPEYWLEAIERIMSDIDCTPKQKLKGAVSLLRDKAYQWWLSVEEGDSSVAEYEVEFLRLSHYARGMVTSKNEKYVHFEDDLRDNMRVLIDPQREREFVVLVDKTKIIEEAKHVERQNKDRERDKNKSDLEPSSSVQRLKKRVRPDGPVRVGVLVVPTGIQPCGDCGRRHSGECWRRLDACLQCGYLEHRIRECP</sequence>
<keyword evidence="2" id="KW-0732">Signal</keyword>
<name>A0A1U8J0X2_GOSHI</name>
<feature type="signal peptide" evidence="2">
    <location>
        <begin position="1"/>
        <end position="21"/>
    </location>
</feature>
<dbReference type="PANTHER" id="PTHR34482">
    <property type="entry name" value="DNA DAMAGE-INDUCIBLE PROTEIN 1-LIKE"/>
    <property type="match status" value="1"/>
</dbReference>
<reference evidence="3" key="1">
    <citation type="journal article" date="2020" name="Nat. Genet.">
        <title>Genomic diversifications of five Gossypium allopolyploid species and their impact on cotton improvement.</title>
        <authorList>
            <person name="Chen Z.J."/>
            <person name="Sreedasyam A."/>
            <person name="Ando A."/>
            <person name="Song Q."/>
            <person name="De Santiago L.M."/>
            <person name="Hulse-Kemp A.M."/>
            <person name="Ding M."/>
            <person name="Ye W."/>
            <person name="Kirkbride R.C."/>
            <person name="Jenkins J."/>
            <person name="Plott C."/>
            <person name="Lovell J."/>
            <person name="Lin Y.M."/>
            <person name="Vaughn R."/>
            <person name="Liu B."/>
            <person name="Simpson S."/>
            <person name="Scheffler B.E."/>
            <person name="Wen L."/>
            <person name="Saski C.A."/>
            <person name="Grover C.E."/>
            <person name="Hu G."/>
            <person name="Conover J.L."/>
            <person name="Carlson J.W."/>
            <person name="Shu S."/>
            <person name="Boston L.B."/>
            <person name="Williams M."/>
            <person name="Peterson D.G."/>
            <person name="McGee K."/>
            <person name="Jones D.C."/>
            <person name="Wendel J.F."/>
            <person name="Stelly D.M."/>
            <person name="Grimwood J."/>
            <person name="Schmutz J."/>
        </authorList>
    </citation>
    <scope>NUCLEOTIDE SEQUENCE [LARGE SCALE GENOMIC DNA]</scope>
    <source>
        <strain evidence="3">cv. TM-1</strain>
    </source>
</reference>
<dbReference type="PANTHER" id="PTHR34482:SF36">
    <property type="entry name" value="RETROTRANSPOSON GAG DOMAIN-CONTAINING PROTEIN"/>
    <property type="match status" value="1"/>
</dbReference>
<evidence type="ECO:0008006" key="5">
    <source>
        <dbReference type="Google" id="ProtNLM"/>
    </source>
</evidence>
<accession>A0A1U8J0X2</accession>
<reference evidence="4" key="2">
    <citation type="submission" date="2025-08" db="UniProtKB">
        <authorList>
            <consortium name="RefSeq"/>
        </authorList>
    </citation>
    <scope>IDENTIFICATION</scope>
</reference>
<dbReference type="GeneID" id="107902297"/>
<dbReference type="KEGG" id="ghi:107902297"/>
<dbReference type="OrthoDB" id="1751882at2759"/>
<proteinExistence type="predicted"/>
<dbReference type="AlphaFoldDB" id="A0A1U8J0X2"/>
<feature type="chain" id="PRO_5010549215" description="ATP-dependent zinc metalloprotease FtsH" evidence="2">
    <location>
        <begin position="22"/>
        <end position="256"/>
    </location>
</feature>
<feature type="region of interest" description="Disordered" evidence="1">
    <location>
        <begin position="174"/>
        <end position="203"/>
    </location>
</feature>
<feature type="compositionally biased region" description="Basic and acidic residues" evidence="1">
    <location>
        <begin position="174"/>
        <end position="191"/>
    </location>
</feature>
<evidence type="ECO:0000313" key="4">
    <source>
        <dbReference type="RefSeq" id="XP_016683996.1"/>
    </source>
</evidence>
<evidence type="ECO:0000256" key="1">
    <source>
        <dbReference type="SAM" id="MobiDB-lite"/>
    </source>
</evidence>
<dbReference type="RefSeq" id="XP_016683996.1">
    <property type="nucleotide sequence ID" value="XM_016828507.1"/>
</dbReference>
<evidence type="ECO:0000313" key="3">
    <source>
        <dbReference type="Proteomes" id="UP000818029"/>
    </source>
</evidence>